<proteinExistence type="inferred from homology"/>
<dbReference type="InterPro" id="IPR013057">
    <property type="entry name" value="AA_transpt_TM"/>
</dbReference>
<dbReference type="PANTHER" id="PTHR16189:SF0">
    <property type="entry name" value="TRANSMEMBRANE PROTEIN 104"/>
    <property type="match status" value="1"/>
</dbReference>
<feature type="transmembrane region" description="Helical" evidence="7">
    <location>
        <begin position="316"/>
        <end position="339"/>
    </location>
</feature>
<feature type="transmembrane region" description="Helical" evidence="7">
    <location>
        <begin position="404"/>
        <end position="427"/>
    </location>
</feature>
<dbReference type="EMBL" id="KB007933">
    <property type="protein sequence ID" value="ELR19349.1"/>
    <property type="molecule type" value="Genomic_DNA"/>
</dbReference>
<keyword evidence="10" id="KW-1185">Reference proteome</keyword>
<evidence type="ECO:0000313" key="10">
    <source>
        <dbReference type="Proteomes" id="UP000011083"/>
    </source>
</evidence>
<evidence type="ECO:0000313" key="9">
    <source>
        <dbReference type="EMBL" id="ELR19349.1"/>
    </source>
</evidence>
<keyword evidence="4 7" id="KW-0472">Membrane</keyword>
<dbReference type="GeneID" id="14920127"/>
<feature type="transmembrane region" description="Helical" evidence="7">
    <location>
        <begin position="12"/>
        <end position="35"/>
    </location>
</feature>
<dbReference type="VEuPathDB" id="AmoebaDB:ACA1_265540"/>
<evidence type="ECO:0000256" key="5">
    <source>
        <dbReference type="ARBA" id="ARBA00023180"/>
    </source>
</evidence>
<dbReference type="RefSeq" id="XP_004341434.1">
    <property type="nucleotide sequence ID" value="XM_004341386.1"/>
</dbReference>
<evidence type="ECO:0000256" key="4">
    <source>
        <dbReference type="ARBA" id="ARBA00023136"/>
    </source>
</evidence>
<feature type="transmembrane region" description="Helical" evidence="7">
    <location>
        <begin position="359"/>
        <end position="383"/>
    </location>
</feature>
<dbReference type="OMA" id="GHREGHP"/>
<organism evidence="9 10">
    <name type="scientific">Acanthamoeba castellanii (strain ATCC 30010 / Neff)</name>
    <dbReference type="NCBI Taxonomy" id="1257118"/>
    <lineage>
        <taxon>Eukaryota</taxon>
        <taxon>Amoebozoa</taxon>
        <taxon>Discosea</taxon>
        <taxon>Longamoebia</taxon>
        <taxon>Centramoebida</taxon>
        <taxon>Acanthamoebidae</taxon>
        <taxon>Acanthamoeba</taxon>
    </lineage>
</organism>
<dbReference type="OrthoDB" id="294541at2759"/>
<gene>
    <name evidence="9" type="ORF">ACA1_265540</name>
</gene>
<comment type="subcellular location">
    <subcellularLocation>
        <location evidence="1">Membrane</location>
        <topology evidence="1">Multi-pass membrane protein</topology>
    </subcellularLocation>
</comment>
<dbReference type="Pfam" id="PF01490">
    <property type="entry name" value="Aa_trans"/>
    <property type="match status" value="1"/>
</dbReference>
<feature type="domain" description="Amino acid transporter transmembrane" evidence="8">
    <location>
        <begin position="12"/>
        <end position="66"/>
    </location>
</feature>
<comment type="similarity">
    <text evidence="6">Belongs to the TMEM104 family.</text>
</comment>
<evidence type="ECO:0000256" key="3">
    <source>
        <dbReference type="ARBA" id="ARBA00022989"/>
    </source>
</evidence>
<feature type="transmembrane region" description="Helical" evidence="7">
    <location>
        <begin position="217"/>
        <end position="235"/>
    </location>
</feature>
<keyword evidence="5" id="KW-0325">Glycoprotein</keyword>
<feature type="transmembrane region" description="Helical" evidence="7">
    <location>
        <begin position="471"/>
        <end position="496"/>
    </location>
</feature>
<evidence type="ECO:0000256" key="6">
    <source>
        <dbReference type="ARBA" id="ARBA00038166"/>
    </source>
</evidence>
<accession>L8H1G3</accession>
<feature type="transmembrane region" description="Helical" evidence="7">
    <location>
        <begin position="433"/>
        <end position="450"/>
    </location>
</feature>
<evidence type="ECO:0000259" key="8">
    <source>
        <dbReference type="Pfam" id="PF01490"/>
    </source>
</evidence>
<evidence type="ECO:0000256" key="2">
    <source>
        <dbReference type="ARBA" id="ARBA00022692"/>
    </source>
</evidence>
<keyword evidence="3 7" id="KW-1133">Transmembrane helix</keyword>
<feature type="transmembrane region" description="Helical" evidence="7">
    <location>
        <begin position="174"/>
        <end position="193"/>
    </location>
</feature>
<dbReference type="AlphaFoldDB" id="L8H1G3"/>
<reference evidence="9 10" key="1">
    <citation type="journal article" date="2013" name="Genome Biol.">
        <title>Genome of Acanthamoeba castellanii highlights extensive lateral gene transfer and early evolution of tyrosine kinase signaling.</title>
        <authorList>
            <person name="Clarke M."/>
            <person name="Lohan A.J."/>
            <person name="Liu B."/>
            <person name="Lagkouvardos I."/>
            <person name="Roy S."/>
            <person name="Zafar N."/>
            <person name="Bertelli C."/>
            <person name="Schilde C."/>
            <person name="Kianianmomeni A."/>
            <person name="Burglin T.R."/>
            <person name="Frech C."/>
            <person name="Turcotte B."/>
            <person name="Kopec K.O."/>
            <person name="Synnott J.M."/>
            <person name="Choo C."/>
            <person name="Paponov I."/>
            <person name="Finkler A."/>
            <person name="Soon Heng Tan C."/>
            <person name="Hutchins A.P."/>
            <person name="Weinmeier T."/>
            <person name="Rattei T."/>
            <person name="Chu J.S."/>
            <person name="Gimenez G."/>
            <person name="Irimia M."/>
            <person name="Rigden D.J."/>
            <person name="Fitzpatrick D.A."/>
            <person name="Lorenzo-Morales J."/>
            <person name="Bateman A."/>
            <person name="Chiu C.H."/>
            <person name="Tang P."/>
            <person name="Hegemann P."/>
            <person name="Fromm H."/>
            <person name="Raoult D."/>
            <person name="Greub G."/>
            <person name="Miranda-Saavedra D."/>
            <person name="Chen N."/>
            <person name="Nash P."/>
            <person name="Ginger M.L."/>
            <person name="Horn M."/>
            <person name="Schaap P."/>
            <person name="Caler L."/>
            <person name="Loftus B."/>
        </authorList>
    </citation>
    <scope>NUCLEOTIDE SEQUENCE [LARGE SCALE GENOMIC DNA]</scope>
    <source>
        <strain evidence="9 10">Neff</strain>
    </source>
</reference>
<evidence type="ECO:0000256" key="7">
    <source>
        <dbReference type="SAM" id="Phobius"/>
    </source>
</evidence>
<keyword evidence="2 7" id="KW-0812">Transmembrane</keyword>
<dbReference type="GO" id="GO:0016020">
    <property type="term" value="C:membrane"/>
    <property type="evidence" value="ECO:0007669"/>
    <property type="project" value="UniProtKB-SubCell"/>
</dbReference>
<evidence type="ECO:0000256" key="1">
    <source>
        <dbReference type="ARBA" id="ARBA00004141"/>
    </source>
</evidence>
<dbReference type="PANTHER" id="PTHR16189">
    <property type="entry name" value="TRANSMEMBRANE PROTEIN 104-RELATED"/>
    <property type="match status" value="1"/>
</dbReference>
<sequence length="513" mass="56746">MAGDTAVGASYSTPVAAIFIYNLIVGVGCLTLPHAFQAAGIVLSAVFLLFMAFLSFMTATWVVETMAAANALLEKDRLVTSTDREKQSLVDKDDEKAGLLDDGDSFRVQDSDTDITITGSVNQYKLSSEYSFSTNALQHDQIRVRDVHDFFHLDQRVEVGMMADIFLGWIGQKLFYVILCVYLFGDLAIYAVYVPRSLVTVTGSFSLGDWHISEQDAYYIFLALFTLGTAPFCFFDFQKTKYMQFGTMFCRNAAFATFVTSSTPTMVVIAIIAIAKGDGPTVSKIEIANFSLREHHLDSIPGLLAPVEKKNKVTTLFTVDFVSIFIAYILLAYSAVFAYDQYPIPSTYTTFFRGKTNEVVAIILALYPVFTLTTNFPLICITLRNNIIRFDGAWAWVNRVKRPLSTIVALTPAIIIAFGTCDVSLLVSITGSYPGLGIMFFIPIVLVFFARRRVRQVFGESGSYNKHRSPFHHWVWLALVAAIACGFLGFTIYNMIRDAIDGQLASGSGSCSG</sequence>
<dbReference type="KEGG" id="acan:ACA1_265540"/>
<dbReference type="Proteomes" id="UP000011083">
    <property type="component" value="Unassembled WGS sequence"/>
</dbReference>
<feature type="transmembrane region" description="Helical" evidence="7">
    <location>
        <begin position="41"/>
        <end position="63"/>
    </location>
</feature>
<protein>
    <recommendedName>
        <fullName evidence="8">Amino acid transporter transmembrane domain-containing protein</fullName>
    </recommendedName>
</protein>
<name>L8H1G3_ACACF</name>